<dbReference type="InterPro" id="IPR039425">
    <property type="entry name" value="RNA_pol_sigma-70-like"/>
</dbReference>
<reference evidence="8 9" key="1">
    <citation type="journal article" date="2010" name="Cell Res.">
        <title>Complete genome sequence of the rifamycin SV-producing Amycolatopsis mediterranei U32 revealed its genetic characteristics in phylogeny and metabolism.</title>
        <authorList>
            <person name="Zhao W."/>
            <person name="Zhong Y."/>
            <person name="Yuan H."/>
            <person name="Wang J."/>
            <person name="Zheng H."/>
            <person name="Wang Y."/>
            <person name="Cen X."/>
            <person name="Xu F."/>
            <person name="Bai J."/>
            <person name="Han X."/>
            <person name="Lu G."/>
            <person name="Zhu Y."/>
            <person name="Shao Z."/>
            <person name="Yan H."/>
            <person name="Li C."/>
            <person name="Peng N."/>
            <person name="Zhang Z."/>
            <person name="Zhang Y."/>
            <person name="Lin W."/>
            <person name="Fan Y."/>
            <person name="Qin Z."/>
            <person name="Hu Y."/>
            <person name="Zhu B."/>
            <person name="Wang S."/>
            <person name="Ding X."/>
            <person name="Zhao G.P."/>
        </authorList>
    </citation>
    <scope>NUCLEOTIDE SEQUENCE [LARGE SCALE GENOMIC DNA]</scope>
    <source>
        <strain evidence="9">U-32</strain>
    </source>
</reference>
<dbReference type="InterPro" id="IPR014284">
    <property type="entry name" value="RNA_pol_sigma-70_dom"/>
</dbReference>
<evidence type="ECO:0000313" key="9">
    <source>
        <dbReference type="Proteomes" id="UP000000328"/>
    </source>
</evidence>
<evidence type="ECO:0000313" key="8">
    <source>
        <dbReference type="EMBL" id="ADJ47819.1"/>
    </source>
</evidence>
<dbReference type="InterPro" id="IPR007627">
    <property type="entry name" value="RNA_pol_sigma70_r2"/>
</dbReference>
<proteinExistence type="inferred from homology"/>
<dbReference type="GO" id="GO:0006352">
    <property type="term" value="P:DNA-templated transcription initiation"/>
    <property type="evidence" value="ECO:0007669"/>
    <property type="project" value="InterPro"/>
</dbReference>
<dbReference type="InterPro" id="IPR036388">
    <property type="entry name" value="WH-like_DNA-bd_sf"/>
</dbReference>
<dbReference type="InterPro" id="IPR007630">
    <property type="entry name" value="RNA_pol_sigma70_r4"/>
</dbReference>
<dbReference type="AlphaFoldDB" id="A0A0H3DDW7"/>
<dbReference type="Gene3D" id="1.10.10.10">
    <property type="entry name" value="Winged helix-like DNA-binding domain superfamily/Winged helix DNA-binding domain"/>
    <property type="match status" value="1"/>
</dbReference>
<evidence type="ECO:0000259" key="6">
    <source>
        <dbReference type="Pfam" id="PF04542"/>
    </source>
</evidence>
<evidence type="ECO:0000256" key="3">
    <source>
        <dbReference type="ARBA" id="ARBA00023082"/>
    </source>
</evidence>
<dbReference type="HOGENOM" id="CLU_047691_9_4_11"/>
<dbReference type="OrthoDB" id="9811152at2"/>
<dbReference type="eggNOG" id="COG1595">
    <property type="taxonomic scope" value="Bacteria"/>
</dbReference>
<dbReference type="PATRIC" id="fig|749927.5.peg.6322"/>
<dbReference type="KEGG" id="amd:AMED_6079"/>
<keyword evidence="5" id="KW-0804">Transcription</keyword>
<dbReference type="Pfam" id="PF04545">
    <property type="entry name" value="Sigma70_r4"/>
    <property type="match status" value="1"/>
</dbReference>
<dbReference type="InterPro" id="IPR013325">
    <property type="entry name" value="RNA_pol_sigma_r2"/>
</dbReference>
<dbReference type="GO" id="GO:0003677">
    <property type="term" value="F:DNA binding"/>
    <property type="evidence" value="ECO:0007669"/>
    <property type="project" value="UniProtKB-KW"/>
</dbReference>
<dbReference type="GO" id="GO:0016987">
    <property type="term" value="F:sigma factor activity"/>
    <property type="evidence" value="ECO:0007669"/>
    <property type="project" value="UniProtKB-KW"/>
</dbReference>
<protein>
    <submittedName>
        <fullName evidence="8">RNA polymerase sigma-70 factor, ECF subfamily</fullName>
    </submittedName>
</protein>
<dbReference type="NCBIfam" id="NF007227">
    <property type="entry name" value="PRK09645.1"/>
    <property type="match status" value="1"/>
</dbReference>
<evidence type="ECO:0000256" key="2">
    <source>
        <dbReference type="ARBA" id="ARBA00023015"/>
    </source>
</evidence>
<dbReference type="SUPFAM" id="SSF88946">
    <property type="entry name" value="Sigma2 domain of RNA polymerase sigma factors"/>
    <property type="match status" value="1"/>
</dbReference>
<keyword evidence="3" id="KW-0731">Sigma factor</keyword>
<keyword evidence="2" id="KW-0805">Transcription regulation</keyword>
<comment type="similarity">
    <text evidence="1">Belongs to the sigma-70 factor family. ECF subfamily.</text>
</comment>
<evidence type="ECO:0000259" key="7">
    <source>
        <dbReference type="Pfam" id="PF04545"/>
    </source>
</evidence>
<gene>
    <name evidence="8" type="primary">rpoE</name>
    <name evidence="8" type="ordered locus">AMED_6079</name>
</gene>
<dbReference type="Proteomes" id="UP000000328">
    <property type="component" value="Chromosome"/>
</dbReference>
<name>A0A0H3DDW7_AMYMU</name>
<organism evidence="8 9">
    <name type="scientific">Amycolatopsis mediterranei (strain U-32)</name>
    <dbReference type="NCBI Taxonomy" id="749927"/>
    <lineage>
        <taxon>Bacteria</taxon>
        <taxon>Bacillati</taxon>
        <taxon>Actinomycetota</taxon>
        <taxon>Actinomycetes</taxon>
        <taxon>Pseudonocardiales</taxon>
        <taxon>Pseudonocardiaceae</taxon>
        <taxon>Amycolatopsis</taxon>
    </lineage>
</organism>
<dbReference type="NCBIfam" id="TIGR02937">
    <property type="entry name" value="sigma70-ECF"/>
    <property type="match status" value="1"/>
</dbReference>
<dbReference type="EMBL" id="CP002000">
    <property type="protein sequence ID" value="ADJ47819.1"/>
    <property type="molecule type" value="Genomic_DNA"/>
</dbReference>
<dbReference type="Gene3D" id="1.10.1740.10">
    <property type="match status" value="1"/>
</dbReference>
<sequence length="217" mass="23503">MNTMVALRSAHAPPVELRVALLSSTTQNTVGRTRVAIGGRRPKKAKGEDLIRQLYAEHGRSLLAYATRLTGDRAAAEDVVQETLVRAWKHADDLQNDGKGSVRGWLLTVARNLVTDRARARAARPQEVAEPAEGVPTPAVERDHAQGVVDSMTVLGAMDGLSNEHREVLVEIYYRGRTVAEAARTLGVAPGTVKSRSYYALRALRAAMISSGTEVAR</sequence>
<accession>A0A0H3DDW7</accession>
<feature type="domain" description="RNA polymerase sigma-70 region 2" evidence="6">
    <location>
        <begin position="54"/>
        <end position="122"/>
    </location>
</feature>
<evidence type="ECO:0000256" key="1">
    <source>
        <dbReference type="ARBA" id="ARBA00010641"/>
    </source>
</evidence>
<dbReference type="InterPro" id="IPR013324">
    <property type="entry name" value="RNA_pol_sigma_r3/r4-like"/>
</dbReference>
<dbReference type="Pfam" id="PF04542">
    <property type="entry name" value="Sigma70_r2"/>
    <property type="match status" value="1"/>
</dbReference>
<keyword evidence="4" id="KW-0238">DNA-binding</keyword>
<feature type="domain" description="RNA polymerase sigma-70 region 4" evidence="7">
    <location>
        <begin position="157"/>
        <end position="206"/>
    </location>
</feature>
<evidence type="ECO:0000256" key="5">
    <source>
        <dbReference type="ARBA" id="ARBA00023163"/>
    </source>
</evidence>
<dbReference type="SUPFAM" id="SSF88659">
    <property type="entry name" value="Sigma3 and sigma4 domains of RNA polymerase sigma factors"/>
    <property type="match status" value="1"/>
</dbReference>
<dbReference type="PANTHER" id="PTHR43133:SF52">
    <property type="entry name" value="ECF RNA POLYMERASE SIGMA FACTOR SIGL"/>
    <property type="match status" value="1"/>
</dbReference>
<dbReference type="CDD" id="cd06171">
    <property type="entry name" value="Sigma70_r4"/>
    <property type="match status" value="1"/>
</dbReference>
<dbReference type="PANTHER" id="PTHR43133">
    <property type="entry name" value="RNA POLYMERASE ECF-TYPE SIGMA FACTO"/>
    <property type="match status" value="1"/>
</dbReference>
<evidence type="ECO:0000256" key="4">
    <source>
        <dbReference type="ARBA" id="ARBA00023125"/>
    </source>
</evidence>